<protein>
    <submittedName>
        <fullName evidence="3">Tetratricopeptide TPR_2 repeat protein</fullName>
    </submittedName>
</protein>
<dbReference type="KEGG" id="caa:Caka_1862"/>
<gene>
    <name evidence="3" type="ordered locus">Caka_1862</name>
</gene>
<sequence length="652" mass="73071">MPTLIDNSGNLVYFGRLTWANFVDWLVTLCLGLIIIVTTVSLGGVRADTHLLILPLFAVLLVLHGLWYVAEKERPLRLSPVPLWFMPVLLLYALSSAFLSPAPWRGWVQLVYLLEAFCFLWVLVNNVRTRAHLWLLLLMACVPIGYAAFLGCFQFFQNPEKVADAMTLYSVRLSPDMLGRATGCFADPHAYAVLILAVIPLFLFAASVSRLSFILRVLCYYISLMLSLGLMMVTVFWPLPILLMVFVLVPYFALKDVKQRLRWMLISSLVLFAGAALVGFFHPLTYQGILQSLFEHDGVYRLLLWQEAWQSIRDNWLLGTGAGSYSMTYEQSGRSILGQLPSNPMSDLVWIAQELGLIGLSLFFLPIVAIVFGGMRRLKQQPFSVILKGGRSKRKVMAPQRFFTSLGVLGGCSLILCLLVNGFCHVPGLLLFGVLVLSILIKSCFERVRLLPDRMLIRWMYCAAAFGSGVLFVSWAMPLLHSSGLELHARQQLDALHAENVHVSGDPAVLDFVIQLYEESCQQNPRNVDAWIGLSAANAQLFFRMPSKSEEIAKRSVEYASRALDLADDYWRCWAQLGVGYALLGDVEAAGQAFDRAVELAPNSSSALYYWAAFSSRDATRVREATHAVERALELDPDNEAARRLLQKLRIL</sequence>
<dbReference type="HOGENOM" id="CLU_420176_0_0_0"/>
<dbReference type="Gene3D" id="1.25.40.10">
    <property type="entry name" value="Tetratricopeptide repeat domain"/>
    <property type="match status" value="1"/>
</dbReference>
<dbReference type="InterPro" id="IPR019734">
    <property type="entry name" value="TPR_rpt"/>
</dbReference>
<feature type="transmembrane region" description="Helical" evidence="2">
    <location>
        <begin position="350"/>
        <end position="372"/>
    </location>
</feature>
<dbReference type="PANTHER" id="PTHR37422">
    <property type="entry name" value="TEICHURONIC ACID BIOSYNTHESIS PROTEIN TUAE"/>
    <property type="match status" value="1"/>
</dbReference>
<dbReference type="SUPFAM" id="SSF48452">
    <property type="entry name" value="TPR-like"/>
    <property type="match status" value="1"/>
</dbReference>
<dbReference type="eggNOG" id="COG0457">
    <property type="taxonomic scope" value="Bacteria"/>
</dbReference>
<feature type="transmembrane region" description="Helical" evidence="2">
    <location>
        <begin position="457"/>
        <end position="477"/>
    </location>
</feature>
<reference evidence="3 4" key="1">
    <citation type="journal article" date="2010" name="Stand. Genomic Sci.">
        <title>Complete genome sequence of Coraliomargarita akajimensis type strain (04OKA010-24).</title>
        <authorList>
            <person name="Mavromatis K."/>
            <person name="Abt B."/>
            <person name="Brambilla E."/>
            <person name="Lapidus A."/>
            <person name="Copeland A."/>
            <person name="Deshpande S."/>
            <person name="Nolan M."/>
            <person name="Lucas S."/>
            <person name="Tice H."/>
            <person name="Cheng J.F."/>
            <person name="Han C."/>
            <person name="Detter J.C."/>
            <person name="Woyke T."/>
            <person name="Goodwin L."/>
            <person name="Pitluck S."/>
            <person name="Held B."/>
            <person name="Brettin T."/>
            <person name="Tapia R."/>
            <person name="Ivanova N."/>
            <person name="Mikhailova N."/>
            <person name="Pati A."/>
            <person name="Liolios K."/>
            <person name="Chen A."/>
            <person name="Palaniappan K."/>
            <person name="Land M."/>
            <person name="Hauser L."/>
            <person name="Chang Y.J."/>
            <person name="Jeffries C.D."/>
            <person name="Rohde M."/>
            <person name="Goker M."/>
            <person name="Bristow J."/>
            <person name="Eisen J.A."/>
            <person name="Markowitz V."/>
            <person name="Hugenholtz P."/>
            <person name="Klenk H.P."/>
            <person name="Kyrpides N.C."/>
        </authorList>
    </citation>
    <scope>NUCLEOTIDE SEQUENCE [LARGE SCALE GENOMIC DNA]</scope>
    <source>
        <strain evidence="4">DSM 45221 / IAM 15411 / JCM 23193 / KCTC 12865</strain>
    </source>
</reference>
<evidence type="ECO:0000256" key="1">
    <source>
        <dbReference type="PROSITE-ProRule" id="PRU00339"/>
    </source>
</evidence>
<keyword evidence="2" id="KW-1133">Transmembrane helix</keyword>
<dbReference type="Proteomes" id="UP000000925">
    <property type="component" value="Chromosome"/>
</dbReference>
<dbReference type="EMBL" id="CP001998">
    <property type="protein sequence ID" value="ADE54880.1"/>
    <property type="molecule type" value="Genomic_DNA"/>
</dbReference>
<dbReference type="PANTHER" id="PTHR37422:SF13">
    <property type="entry name" value="LIPOPOLYSACCHARIDE BIOSYNTHESIS PROTEIN PA4999-RELATED"/>
    <property type="match status" value="1"/>
</dbReference>
<feature type="transmembrane region" description="Helical" evidence="2">
    <location>
        <begin position="22"/>
        <end position="45"/>
    </location>
</feature>
<proteinExistence type="predicted"/>
<feature type="transmembrane region" description="Helical" evidence="2">
    <location>
        <begin position="261"/>
        <end position="281"/>
    </location>
</feature>
<dbReference type="STRING" id="583355.Caka_1862"/>
<dbReference type="AlphaFoldDB" id="D5EKD1"/>
<dbReference type="RefSeq" id="WP_013043602.1">
    <property type="nucleotide sequence ID" value="NC_014008.1"/>
</dbReference>
<dbReference type="InterPro" id="IPR051533">
    <property type="entry name" value="WaaL-like"/>
</dbReference>
<name>D5EKD1_CORAD</name>
<feature type="transmembrane region" description="Helical" evidence="2">
    <location>
        <begin position="402"/>
        <end position="423"/>
    </location>
</feature>
<feature type="transmembrane region" description="Helical" evidence="2">
    <location>
        <begin position="133"/>
        <end position="156"/>
    </location>
</feature>
<feature type="transmembrane region" description="Helical" evidence="2">
    <location>
        <begin position="189"/>
        <end position="206"/>
    </location>
</feature>
<keyword evidence="2" id="KW-0812">Transmembrane</keyword>
<dbReference type="PROSITE" id="PS50005">
    <property type="entry name" value="TPR"/>
    <property type="match status" value="1"/>
</dbReference>
<dbReference type="SMART" id="SM00028">
    <property type="entry name" value="TPR"/>
    <property type="match status" value="2"/>
</dbReference>
<feature type="transmembrane region" description="Helical" evidence="2">
    <location>
        <begin position="429"/>
        <end position="445"/>
    </location>
</feature>
<dbReference type="InterPro" id="IPR011990">
    <property type="entry name" value="TPR-like_helical_dom_sf"/>
</dbReference>
<feature type="transmembrane region" description="Helical" evidence="2">
    <location>
        <begin position="106"/>
        <end position="124"/>
    </location>
</feature>
<feature type="transmembrane region" description="Helical" evidence="2">
    <location>
        <begin position="236"/>
        <end position="254"/>
    </location>
</feature>
<dbReference type="eggNOG" id="COG3307">
    <property type="taxonomic scope" value="Bacteria"/>
</dbReference>
<evidence type="ECO:0000313" key="4">
    <source>
        <dbReference type="Proteomes" id="UP000000925"/>
    </source>
</evidence>
<feature type="transmembrane region" description="Helical" evidence="2">
    <location>
        <begin position="81"/>
        <end position="100"/>
    </location>
</feature>
<organism evidence="3 4">
    <name type="scientific">Coraliomargarita akajimensis (strain DSM 45221 / IAM 15411 / JCM 23193 / KCTC 12865 / 04OKA010-24)</name>
    <dbReference type="NCBI Taxonomy" id="583355"/>
    <lineage>
        <taxon>Bacteria</taxon>
        <taxon>Pseudomonadati</taxon>
        <taxon>Verrucomicrobiota</taxon>
        <taxon>Opitutia</taxon>
        <taxon>Puniceicoccales</taxon>
        <taxon>Coraliomargaritaceae</taxon>
        <taxon>Coraliomargarita</taxon>
    </lineage>
</organism>
<accession>D5EKD1</accession>
<feature type="transmembrane region" description="Helical" evidence="2">
    <location>
        <begin position="51"/>
        <end position="69"/>
    </location>
</feature>
<evidence type="ECO:0000256" key="2">
    <source>
        <dbReference type="SAM" id="Phobius"/>
    </source>
</evidence>
<keyword evidence="1" id="KW-0802">TPR repeat</keyword>
<keyword evidence="2" id="KW-0472">Membrane</keyword>
<feature type="repeat" description="TPR" evidence="1">
    <location>
        <begin position="571"/>
        <end position="604"/>
    </location>
</feature>
<keyword evidence="4" id="KW-1185">Reference proteome</keyword>
<evidence type="ECO:0000313" key="3">
    <source>
        <dbReference type="EMBL" id="ADE54880.1"/>
    </source>
</evidence>